<evidence type="ECO:0000313" key="2">
    <source>
        <dbReference type="EMBL" id="KAG5569436.1"/>
    </source>
</evidence>
<dbReference type="AlphaFoldDB" id="A0A9J5W290"/>
<reference evidence="2 3" key="1">
    <citation type="submission" date="2020-09" db="EMBL/GenBank/DDBJ databases">
        <title>De no assembly of potato wild relative species, Solanum commersonii.</title>
        <authorList>
            <person name="Cho K."/>
        </authorList>
    </citation>
    <scope>NUCLEOTIDE SEQUENCE [LARGE SCALE GENOMIC DNA]</scope>
    <source>
        <strain evidence="2">LZ3.2</strain>
        <tissue evidence="2">Leaf</tissue>
    </source>
</reference>
<sequence>PRLIFILLSSHSFLYLLLLLHNCNGFSVEQLLDGVINEIFGKTKCAKSMVRCAKLFTNFEPLVLDVHAHTLYLPIIIRQRFEIPVSVPVSSVPPSSNRGLFQIIWLFIKLPFSVCIKFANKLFLHMVRRTKTGNWLSSIQDIAISYTRNNLNAMMEEMSGHAGDCVEFRGRDRRWIVNVVRISEKNVELNEVILVIFKGEDCAVEDRMIIRHTFEEDLILFEAALRAYDNIHTVF</sequence>
<evidence type="ECO:0000256" key="1">
    <source>
        <dbReference type="SAM" id="SignalP"/>
    </source>
</evidence>
<feature type="signal peptide" evidence="1">
    <location>
        <begin position="1"/>
        <end position="25"/>
    </location>
</feature>
<dbReference type="EMBL" id="JACXVP010000012">
    <property type="protein sequence ID" value="KAG5569436.1"/>
    <property type="molecule type" value="Genomic_DNA"/>
</dbReference>
<protein>
    <submittedName>
        <fullName evidence="2">Uncharacterized protein</fullName>
    </submittedName>
</protein>
<feature type="chain" id="PRO_5039902147" evidence="1">
    <location>
        <begin position="26"/>
        <end position="235"/>
    </location>
</feature>
<accession>A0A9J5W290</accession>
<keyword evidence="1" id="KW-0732">Signal</keyword>
<comment type="caution">
    <text evidence="2">The sequence shown here is derived from an EMBL/GenBank/DDBJ whole genome shotgun (WGS) entry which is preliminary data.</text>
</comment>
<name>A0A9J5W290_SOLCO</name>
<evidence type="ECO:0000313" key="3">
    <source>
        <dbReference type="Proteomes" id="UP000824120"/>
    </source>
</evidence>
<dbReference type="Proteomes" id="UP000824120">
    <property type="component" value="Chromosome 12"/>
</dbReference>
<proteinExistence type="predicted"/>
<feature type="non-terminal residue" evidence="2">
    <location>
        <position position="235"/>
    </location>
</feature>
<keyword evidence="3" id="KW-1185">Reference proteome</keyword>
<gene>
    <name evidence="2" type="ORF">H5410_059202</name>
</gene>
<organism evidence="2 3">
    <name type="scientific">Solanum commersonii</name>
    <name type="common">Commerson's wild potato</name>
    <name type="synonym">Commerson's nightshade</name>
    <dbReference type="NCBI Taxonomy" id="4109"/>
    <lineage>
        <taxon>Eukaryota</taxon>
        <taxon>Viridiplantae</taxon>
        <taxon>Streptophyta</taxon>
        <taxon>Embryophyta</taxon>
        <taxon>Tracheophyta</taxon>
        <taxon>Spermatophyta</taxon>
        <taxon>Magnoliopsida</taxon>
        <taxon>eudicotyledons</taxon>
        <taxon>Gunneridae</taxon>
        <taxon>Pentapetalae</taxon>
        <taxon>asterids</taxon>
        <taxon>lamiids</taxon>
        <taxon>Solanales</taxon>
        <taxon>Solanaceae</taxon>
        <taxon>Solanoideae</taxon>
        <taxon>Solaneae</taxon>
        <taxon>Solanum</taxon>
    </lineage>
</organism>